<comment type="caution">
    <text evidence="4">The sequence shown here is derived from an EMBL/GenBank/DDBJ whole genome shotgun (WGS) entry which is preliminary data.</text>
</comment>
<feature type="region of interest" description="Disordered" evidence="1">
    <location>
        <begin position="129"/>
        <end position="158"/>
    </location>
</feature>
<feature type="chain" id="PRO_5042160391" description="Reverse transcriptase Ty1/copia-type domain-containing protein" evidence="2">
    <location>
        <begin position="16"/>
        <end position="158"/>
    </location>
</feature>
<evidence type="ECO:0000256" key="2">
    <source>
        <dbReference type="SAM" id="SignalP"/>
    </source>
</evidence>
<keyword evidence="2" id="KW-0732">Signal</keyword>
<feature type="domain" description="Reverse transcriptase Ty1/copia-type" evidence="3">
    <location>
        <begin position="2"/>
        <end position="63"/>
    </location>
</feature>
<dbReference type="AlphaFoldDB" id="A0AAD5YKB1"/>
<evidence type="ECO:0000256" key="1">
    <source>
        <dbReference type="SAM" id="MobiDB-lite"/>
    </source>
</evidence>
<evidence type="ECO:0000313" key="4">
    <source>
        <dbReference type="EMBL" id="KAJ3558223.1"/>
    </source>
</evidence>
<keyword evidence="5" id="KW-1185">Reference proteome</keyword>
<proteinExistence type="predicted"/>
<dbReference type="EMBL" id="JANIEX010001411">
    <property type="protein sequence ID" value="KAJ3558223.1"/>
    <property type="molecule type" value="Genomic_DNA"/>
</dbReference>
<gene>
    <name evidence="4" type="ORF">NP233_g11549</name>
</gene>
<name>A0AAD5YKB1_9AGAR</name>
<dbReference type="Proteomes" id="UP001213000">
    <property type="component" value="Unassembled WGS sequence"/>
</dbReference>
<reference evidence="4" key="1">
    <citation type="submission" date="2022-07" db="EMBL/GenBank/DDBJ databases">
        <title>Genome Sequence of Leucocoprinus birnbaumii.</title>
        <authorList>
            <person name="Buettner E."/>
        </authorList>
    </citation>
    <scope>NUCLEOTIDE SEQUENCE</scope>
    <source>
        <strain evidence="4">VT141</strain>
    </source>
</reference>
<feature type="compositionally biased region" description="Polar residues" evidence="1">
    <location>
        <begin position="135"/>
        <end position="146"/>
    </location>
</feature>
<sequence length="158" mass="18165">MQLELLRILLYLAAANDWDICQLDIKTAYLYRILPEEEIQYMEQPKGFEELGKEDWIWELHKGTKEASDRFLADIGSTWEFKDLGEAEFCAGIAFKSDRENKKIGLSQMALIDKIANMFLKQPVQPTYSPMDPNSKLSHPVSTEKLSTADIKHLKSIP</sequence>
<accession>A0AAD5YKB1</accession>
<evidence type="ECO:0000259" key="3">
    <source>
        <dbReference type="Pfam" id="PF07727"/>
    </source>
</evidence>
<protein>
    <recommendedName>
        <fullName evidence="3">Reverse transcriptase Ty1/copia-type domain-containing protein</fullName>
    </recommendedName>
</protein>
<organism evidence="4 5">
    <name type="scientific">Leucocoprinus birnbaumii</name>
    <dbReference type="NCBI Taxonomy" id="56174"/>
    <lineage>
        <taxon>Eukaryota</taxon>
        <taxon>Fungi</taxon>
        <taxon>Dikarya</taxon>
        <taxon>Basidiomycota</taxon>
        <taxon>Agaricomycotina</taxon>
        <taxon>Agaricomycetes</taxon>
        <taxon>Agaricomycetidae</taxon>
        <taxon>Agaricales</taxon>
        <taxon>Agaricineae</taxon>
        <taxon>Agaricaceae</taxon>
        <taxon>Leucocoprinus</taxon>
    </lineage>
</organism>
<dbReference type="Pfam" id="PF07727">
    <property type="entry name" value="RVT_2"/>
    <property type="match status" value="1"/>
</dbReference>
<dbReference type="InterPro" id="IPR013103">
    <property type="entry name" value="RVT_2"/>
</dbReference>
<feature type="signal peptide" evidence="2">
    <location>
        <begin position="1"/>
        <end position="15"/>
    </location>
</feature>
<evidence type="ECO:0000313" key="5">
    <source>
        <dbReference type="Proteomes" id="UP001213000"/>
    </source>
</evidence>